<feature type="signal peptide" evidence="1">
    <location>
        <begin position="1"/>
        <end position="26"/>
    </location>
</feature>
<protein>
    <recommendedName>
        <fullName evidence="3">DUF4359 domain-containing protein</fullName>
    </recommendedName>
</protein>
<evidence type="ECO:0008006" key="3">
    <source>
        <dbReference type="Google" id="ProtNLM"/>
    </source>
</evidence>
<keyword evidence="1" id="KW-0732">Signal</keyword>
<feature type="chain" id="PRO_5028077652" description="DUF4359 domain-containing protein" evidence="1">
    <location>
        <begin position="27"/>
        <end position="141"/>
    </location>
</feature>
<dbReference type="EMBL" id="DSRU01000361">
    <property type="protein sequence ID" value="HFN01019.1"/>
    <property type="molecule type" value="Genomic_DNA"/>
</dbReference>
<accession>A0A7C3PK50</accession>
<comment type="caution">
    <text evidence="2">The sequence shown here is derived from an EMBL/GenBank/DDBJ whole genome shotgun (WGS) entry which is preliminary data.</text>
</comment>
<dbReference type="AlphaFoldDB" id="A0A7C3PK50"/>
<proteinExistence type="predicted"/>
<gene>
    <name evidence="2" type="ORF">ENR64_25340</name>
</gene>
<reference evidence="2" key="1">
    <citation type="journal article" date="2020" name="mSystems">
        <title>Genome- and Community-Level Interaction Insights into Carbon Utilization and Element Cycling Functions of Hydrothermarchaeota in Hydrothermal Sediment.</title>
        <authorList>
            <person name="Zhou Z."/>
            <person name="Liu Y."/>
            <person name="Xu W."/>
            <person name="Pan J."/>
            <person name="Luo Z.H."/>
            <person name="Li M."/>
        </authorList>
    </citation>
    <scope>NUCLEOTIDE SEQUENCE [LARGE SCALE GENOMIC DNA]</scope>
    <source>
        <strain evidence="2">SpSt-418</strain>
    </source>
</reference>
<name>A0A7C3PK50_9CYAN</name>
<organism evidence="2">
    <name type="scientific">Oscillatoriales cyanobacterium SpSt-418</name>
    <dbReference type="NCBI Taxonomy" id="2282169"/>
    <lineage>
        <taxon>Bacteria</taxon>
        <taxon>Bacillati</taxon>
        <taxon>Cyanobacteriota</taxon>
        <taxon>Cyanophyceae</taxon>
        <taxon>Oscillatoriophycideae</taxon>
        <taxon>Oscillatoriales</taxon>
    </lineage>
</organism>
<sequence length="141" mass="15493">MNSIGCLTKAVVAVALTLLMSQATLAQTHVRKGILLINQIRTLAARDSTLSMGSLLDLKTDSNFAGEIQQIVNDAATILDGYTVVKRGGFFPENAGIPRDRQLTPVEAVYHIYALPNGNELLLYRSPMVNTAQYFIRRTKQ</sequence>
<evidence type="ECO:0000313" key="2">
    <source>
        <dbReference type="EMBL" id="HFN01019.1"/>
    </source>
</evidence>
<evidence type="ECO:0000256" key="1">
    <source>
        <dbReference type="SAM" id="SignalP"/>
    </source>
</evidence>